<dbReference type="PANTHER" id="PTHR18841">
    <property type="entry name" value="VITELLINE MEMBRANE OUTER LAYER PROTEIN I-RELATED"/>
    <property type="match status" value="1"/>
</dbReference>
<dbReference type="Proteomes" id="UP000824782">
    <property type="component" value="Unassembled WGS sequence"/>
</dbReference>
<reference evidence="2" key="1">
    <citation type="thesis" date="2020" institute="ProQuest LLC" country="789 East Eisenhower Parkway, Ann Arbor, MI, USA">
        <title>Comparative Genomics and Chromosome Evolution.</title>
        <authorList>
            <person name="Mudd A.B."/>
        </authorList>
    </citation>
    <scope>NUCLEOTIDE SEQUENCE</scope>
    <source>
        <strain evidence="2">237g6f4</strain>
        <tissue evidence="2">Blood</tissue>
    </source>
</reference>
<gene>
    <name evidence="2" type="ORF">GDO81_020015</name>
</gene>
<sequence>MLPVLLLLGTLQNLVEAETIISVPNGGPWGEWGPMEVCGPDALVRGFYIKVQKYQDIFDDSSLNAVGIFCTKIGSKDVVKIIISTEGPHGSWTGPKWCPSGYITQFCLKVQPNSKWGNTGANNIKFMCSDGSVIEGEGLDIGEYGPWSGVCNRGVNGLRSRVQSDQGTLGDDVGLCDAQMRCVE</sequence>
<evidence type="ECO:0000313" key="2">
    <source>
        <dbReference type="EMBL" id="KAG8545969.1"/>
    </source>
</evidence>
<name>A0AAV6ZEY6_ENGPU</name>
<feature type="signal peptide" evidence="1">
    <location>
        <begin position="1"/>
        <end position="17"/>
    </location>
</feature>
<proteinExistence type="predicted"/>
<dbReference type="InterPro" id="IPR036706">
    <property type="entry name" value="VOMI_sf"/>
</dbReference>
<dbReference type="Pfam" id="PF03762">
    <property type="entry name" value="VOMI"/>
    <property type="match status" value="1"/>
</dbReference>
<dbReference type="GO" id="GO:0005615">
    <property type="term" value="C:extracellular space"/>
    <property type="evidence" value="ECO:0007669"/>
    <property type="project" value="TreeGrafter"/>
</dbReference>
<evidence type="ECO:0008006" key="4">
    <source>
        <dbReference type="Google" id="ProtNLM"/>
    </source>
</evidence>
<keyword evidence="1" id="KW-0732">Signal</keyword>
<evidence type="ECO:0000256" key="1">
    <source>
        <dbReference type="SAM" id="SignalP"/>
    </source>
</evidence>
<dbReference type="AlphaFoldDB" id="A0AAV6ZEY6"/>
<dbReference type="EMBL" id="WNYA01001325">
    <property type="protein sequence ID" value="KAG8545969.1"/>
    <property type="molecule type" value="Genomic_DNA"/>
</dbReference>
<dbReference type="PANTHER" id="PTHR18841:SF0">
    <property type="entry name" value="VITELLINE MEMBRANE OUTER LAYER 1 HOMOLOG A-RELATED"/>
    <property type="match status" value="1"/>
</dbReference>
<organism evidence="2 3">
    <name type="scientific">Engystomops pustulosus</name>
    <name type="common">Tungara frog</name>
    <name type="synonym">Physalaemus pustulosus</name>
    <dbReference type="NCBI Taxonomy" id="76066"/>
    <lineage>
        <taxon>Eukaryota</taxon>
        <taxon>Metazoa</taxon>
        <taxon>Chordata</taxon>
        <taxon>Craniata</taxon>
        <taxon>Vertebrata</taxon>
        <taxon>Euteleostomi</taxon>
        <taxon>Amphibia</taxon>
        <taxon>Batrachia</taxon>
        <taxon>Anura</taxon>
        <taxon>Neobatrachia</taxon>
        <taxon>Hyloidea</taxon>
        <taxon>Leptodactylidae</taxon>
        <taxon>Leiuperinae</taxon>
        <taxon>Engystomops</taxon>
    </lineage>
</organism>
<keyword evidence="3" id="KW-1185">Reference proteome</keyword>
<evidence type="ECO:0000313" key="3">
    <source>
        <dbReference type="Proteomes" id="UP000824782"/>
    </source>
</evidence>
<dbReference type="InterPro" id="IPR005515">
    <property type="entry name" value="VOMI"/>
</dbReference>
<protein>
    <recommendedName>
        <fullName evidence="4">Vitelline membrane outer layer protein 1</fullName>
    </recommendedName>
</protein>
<dbReference type="SUPFAM" id="SSF51092">
    <property type="entry name" value="Vitelline membrane outer protein-I (VMO-I)"/>
    <property type="match status" value="1"/>
</dbReference>
<feature type="chain" id="PRO_5043652967" description="Vitelline membrane outer layer protein 1" evidence="1">
    <location>
        <begin position="18"/>
        <end position="184"/>
    </location>
</feature>
<comment type="caution">
    <text evidence="2">The sequence shown here is derived from an EMBL/GenBank/DDBJ whole genome shotgun (WGS) entry which is preliminary data.</text>
</comment>
<accession>A0AAV6ZEY6</accession>
<dbReference type="Gene3D" id="2.100.10.20">
    <property type="entry name" value="Vitelline membrane outer layer protein I (VOMI)"/>
    <property type="match status" value="1"/>
</dbReference>